<dbReference type="EMBL" id="LSYV01000135">
    <property type="protein sequence ID" value="KXZ42560.1"/>
    <property type="molecule type" value="Genomic_DNA"/>
</dbReference>
<feature type="region of interest" description="Disordered" evidence="1">
    <location>
        <begin position="161"/>
        <end position="260"/>
    </location>
</feature>
<evidence type="ECO:0000313" key="3">
    <source>
        <dbReference type="Proteomes" id="UP000075714"/>
    </source>
</evidence>
<protein>
    <recommendedName>
        <fullName evidence="4">Retrotransposon gag domain-containing protein</fullName>
    </recommendedName>
</protein>
<dbReference type="Proteomes" id="UP000075714">
    <property type="component" value="Unassembled WGS sequence"/>
</dbReference>
<comment type="caution">
    <text evidence="2">The sequence shown here is derived from an EMBL/GenBank/DDBJ whole genome shotgun (WGS) entry which is preliminary data.</text>
</comment>
<reference evidence="3" key="1">
    <citation type="journal article" date="2016" name="Nat. Commun.">
        <title>The Gonium pectorale genome demonstrates co-option of cell cycle regulation during the evolution of multicellularity.</title>
        <authorList>
            <person name="Hanschen E.R."/>
            <person name="Marriage T.N."/>
            <person name="Ferris P.J."/>
            <person name="Hamaji T."/>
            <person name="Toyoda A."/>
            <person name="Fujiyama A."/>
            <person name="Neme R."/>
            <person name="Noguchi H."/>
            <person name="Minakuchi Y."/>
            <person name="Suzuki M."/>
            <person name="Kawai-Toyooka H."/>
            <person name="Smith D.R."/>
            <person name="Sparks H."/>
            <person name="Anderson J."/>
            <person name="Bakaric R."/>
            <person name="Luria V."/>
            <person name="Karger A."/>
            <person name="Kirschner M.W."/>
            <person name="Durand P.M."/>
            <person name="Michod R.E."/>
            <person name="Nozaki H."/>
            <person name="Olson B.J."/>
        </authorList>
    </citation>
    <scope>NUCLEOTIDE SEQUENCE [LARGE SCALE GENOMIC DNA]</scope>
    <source>
        <strain evidence="3">NIES-2863</strain>
    </source>
</reference>
<dbReference type="AlphaFoldDB" id="A0A150FZR4"/>
<sequence>MLTKFKPGMNPEKFWKLFTISFRCVSNITPLHALSLALAEHEEALNWVTSEPVCSNADISLKELADLFAERFIDRGTSPADAAHEELMSCKVRMDPKKGVAEYAARFRDYCARANLTDQRTMKLLFRRGLNPDLWGRCRVNSAGLEFGTLKELITHAEGQEKALKAEKKPSDLNYAERPRFANKRRPPSSRAPGSTASAPKKPRFADVAAAAAAAADPAGPSTSGRAPRPAPPPLPPPPPPSDSKRMQPPNNPGRVSRVKTAGGRFLTLGELYEIKSKGLCRFCRQHGHLGDNCPFFDTDGRPKGGKA</sequence>
<feature type="compositionally biased region" description="Low complexity" evidence="1">
    <location>
        <begin position="206"/>
        <end position="219"/>
    </location>
</feature>
<dbReference type="OrthoDB" id="10649795at2759"/>
<accession>A0A150FZR4</accession>
<feature type="compositionally biased region" description="Basic and acidic residues" evidence="1">
    <location>
        <begin position="161"/>
        <end position="180"/>
    </location>
</feature>
<organism evidence="2 3">
    <name type="scientific">Gonium pectorale</name>
    <name type="common">Green alga</name>
    <dbReference type="NCBI Taxonomy" id="33097"/>
    <lineage>
        <taxon>Eukaryota</taxon>
        <taxon>Viridiplantae</taxon>
        <taxon>Chlorophyta</taxon>
        <taxon>core chlorophytes</taxon>
        <taxon>Chlorophyceae</taxon>
        <taxon>CS clade</taxon>
        <taxon>Chlamydomonadales</taxon>
        <taxon>Volvocaceae</taxon>
        <taxon>Gonium</taxon>
    </lineage>
</organism>
<proteinExistence type="predicted"/>
<keyword evidence="3" id="KW-1185">Reference proteome</keyword>
<evidence type="ECO:0000256" key="1">
    <source>
        <dbReference type="SAM" id="MobiDB-lite"/>
    </source>
</evidence>
<evidence type="ECO:0000313" key="2">
    <source>
        <dbReference type="EMBL" id="KXZ42560.1"/>
    </source>
</evidence>
<feature type="compositionally biased region" description="Pro residues" evidence="1">
    <location>
        <begin position="229"/>
        <end position="242"/>
    </location>
</feature>
<name>A0A150FZR4_GONPE</name>
<gene>
    <name evidence="2" type="ORF">GPECTOR_135g624</name>
</gene>
<evidence type="ECO:0008006" key="4">
    <source>
        <dbReference type="Google" id="ProtNLM"/>
    </source>
</evidence>